<feature type="domain" description="SHOCT" evidence="7">
    <location>
        <begin position="99"/>
        <end position="123"/>
    </location>
</feature>
<dbReference type="AlphaFoldDB" id="A0A098BJ96"/>
<evidence type="ECO:0000256" key="2">
    <source>
        <dbReference type="ARBA" id="ARBA00022475"/>
    </source>
</evidence>
<evidence type="ECO:0000259" key="7">
    <source>
        <dbReference type="Pfam" id="PF09851"/>
    </source>
</evidence>
<dbReference type="GO" id="GO:0005886">
    <property type="term" value="C:plasma membrane"/>
    <property type="evidence" value="ECO:0007669"/>
    <property type="project" value="UniProtKB-SubCell"/>
</dbReference>
<evidence type="ECO:0000256" key="1">
    <source>
        <dbReference type="ARBA" id="ARBA00004651"/>
    </source>
</evidence>
<dbReference type="eggNOG" id="ENOG5031Q26">
    <property type="taxonomic scope" value="Bacteria"/>
</dbReference>
<keyword evidence="2" id="KW-1003">Cell membrane</keyword>
<keyword evidence="5 6" id="KW-0472">Membrane</keyword>
<protein>
    <recommendedName>
        <fullName evidence="11">Cardiolipin synthase N-terminal domain-containing protein</fullName>
    </recommendedName>
</protein>
<dbReference type="EMBL" id="CCSD01000050">
    <property type="protein sequence ID" value="CDZ88305.1"/>
    <property type="molecule type" value="Genomic_DNA"/>
</dbReference>
<dbReference type="InterPro" id="IPR027379">
    <property type="entry name" value="CLS_N"/>
</dbReference>
<evidence type="ECO:0000313" key="10">
    <source>
        <dbReference type="Proteomes" id="UP000042997"/>
    </source>
</evidence>
<comment type="subcellular location">
    <subcellularLocation>
        <location evidence="1">Cell membrane</location>
        <topology evidence="1">Multi-pass membrane protein</topology>
    </subcellularLocation>
</comment>
<evidence type="ECO:0000313" key="9">
    <source>
        <dbReference type="EMBL" id="CDZ88305.1"/>
    </source>
</evidence>
<feature type="domain" description="Cardiolipin synthase N-terminal" evidence="8">
    <location>
        <begin position="20"/>
        <end position="64"/>
    </location>
</feature>
<dbReference type="Proteomes" id="UP000042997">
    <property type="component" value="Unassembled WGS sequence"/>
</dbReference>
<dbReference type="Pfam" id="PF13396">
    <property type="entry name" value="PLDc_N"/>
    <property type="match status" value="1"/>
</dbReference>
<organism evidence="9 10">
    <name type="scientific">Rhodococcus ruber</name>
    <dbReference type="NCBI Taxonomy" id="1830"/>
    <lineage>
        <taxon>Bacteria</taxon>
        <taxon>Bacillati</taxon>
        <taxon>Actinomycetota</taxon>
        <taxon>Actinomycetes</taxon>
        <taxon>Mycobacteriales</taxon>
        <taxon>Nocardiaceae</taxon>
        <taxon>Rhodococcus</taxon>
    </lineage>
</organism>
<gene>
    <name evidence="9" type="ORF">RHRU231_40055</name>
</gene>
<feature type="transmembrane region" description="Helical" evidence="6">
    <location>
        <begin position="7"/>
        <end position="29"/>
    </location>
</feature>
<evidence type="ECO:0000256" key="3">
    <source>
        <dbReference type="ARBA" id="ARBA00022692"/>
    </source>
</evidence>
<feature type="transmembrane region" description="Helical" evidence="6">
    <location>
        <begin position="44"/>
        <end position="63"/>
    </location>
</feature>
<dbReference type="RefSeq" id="WP_010596007.1">
    <property type="nucleotide sequence ID" value="NZ_CP024315.1"/>
</dbReference>
<proteinExistence type="predicted"/>
<accession>A0A098BJ96</accession>
<name>A0A098BJ96_9NOCA</name>
<dbReference type="Pfam" id="PF09851">
    <property type="entry name" value="SHOCT"/>
    <property type="match status" value="1"/>
</dbReference>
<sequence length="137" mass="15419">MDSFWDYVWYTIIVFAFVAYLIVLFQILVDLFRDHTVSGFAKTLWVIGLVLLPYLTAFVYLIARGRGMAERSMRAQQETKQATDEYIRQVAGKSPAEHIADAKALYDSGVITEAEFEQLKATALGRTSAGQAGMQVR</sequence>
<reference evidence="9 10" key="1">
    <citation type="journal article" date="2014" name="Genome Announc.">
        <title>Draft Genome Sequence of Propane- and Butane-Oxidizing Actinobacterium Rhodococcus ruber IEGM 231.</title>
        <authorList>
            <person name="Ivshina I.B."/>
            <person name="Kuyukina M.S."/>
            <person name="Krivoruchko A.V."/>
            <person name="Barbe V."/>
            <person name="Fischer C."/>
        </authorList>
    </citation>
    <scope>NUCLEOTIDE SEQUENCE [LARGE SCALE GENOMIC DNA]</scope>
</reference>
<evidence type="ECO:0008006" key="11">
    <source>
        <dbReference type="Google" id="ProtNLM"/>
    </source>
</evidence>
<keyword evidence="3 6" id="KW-0812">Transmembrane</keyword>
<evidence type="ECO:0000256" key="4">
    <source>
        <dbReference type="ARBA" id="ARBA00022989"/>
    </source>
</evidence>
<evidence type="ECO:0000259" key="8">
    <source>
        <dbReference type="Pfam" id="PF13396"/>
    </source>
</evidence>
<dbReference type="InterPro" id="IPR018649">
    <property type="entry name" value="SHOCT"/>
</dbReference>
<dbReference type="OrthoDB" id="7596142at2"/>
<keyword evidence="4 6" id="KW-1133">Transmembrane helix</keyword>
<dbReference type="KEGG" id="rrz:CS378_17385"/>
<evidence type="ECO:0000256" key="5">
    <source>
        <dbReference type="ARBA" id="ARBA00023136"/>
    </source>
</evidence>
<evidence type="ECO:0000256" key="6">
    <source>
        <dbReference type="SAM" id="Phobius"/>
    </source>
</evidence>